<evidence type="ECO:0000313" key="3">
    <source>
        <dbReference type="EMBL" id="JAG16483.1"/>
    </source>
</evidence>
<name>A0A0A9XCD6_LYGHE</name>
<dbReference type="InterPro" id="IPR050747">
    <property type="entry name" value="Mitochondrial_chaperone_BCS1"/>
</dbReference>
<proteinExistence type="inferred from homology"/>
<dbReference type="Gene3D" id="3.40.50.300">
    <property type="entry name" value="P-loop containing nucleotide triphosphate hydrolases"/>
    <property type="match status" value="1"/>
</dbReference>
<dbReference type="InterPro" id="IPR003960">
    <property type="entry name" value="ATPase_AAA_CS"/>
</dbReference>
<keyword evidence="1" id="KW-0547">Nucleotide-binding</keyword>
<dbReference type="EMBL" id="GBHO01027121">
    <property type="protein sequence ID" value="JAG16483.1"/>
    <property type="molecule type" value="Transcribed_RNA"/>
</dbReference>
<evidence type="ECO:0000256" key="1">
    <source>
        <dbReference type="RuleBase" id="RU003651"/>
    </source>
</evidence>
<dbReference type="Pfam" id="PF00004">
    <property type="entry name" value="AAA"/>
    <property type="match status" value="1"/>
</dbReference>
<dbReference type="GO" id="GO:0016887">
    <property type="term" value="F:ATP hydrolysis activity"/>
    <property type="evidence" value="ECO:0007669"/>
    <property type="project" value="InterPro"/>
</dbReference>
<comment type="similarity">
    <text evidence="1">Belongs to the AAA ATPase family.</text>
</comment>
<evidence type="ECO:0000259" key="2">
    <source>
        <dbReference type="Pfam" id="PF00004"/>
    </source>
</evidence>
<keyword evidence="1" id="KW-0067">ATP-binding</keyword>
<gene>
    <name evidence="3" type="ORF">CM83_13529</name>
</gene>
<dbReference type="SUPFAM" id="SSF52540">
    <property type="entry name" value="P-loop containing nucleoside triphosphate hydrolases"/>
    <property type="match status" value="1"/>
</dbReference>
<feature type="domain" description="ATPase AAA-type core" evidence="2">
    <location>
        <begin position="44"/>
        <end position="89"/>
    </location>
</feature>
<dbReference type="PANTHER" id="PTHR23070">
    <property type="entry name" value="BCS1 AAA-TYPE ATPASE"/>
    <property type="match status" value="1"/>
</dbReference>
<protein>
    <recommendedName>
        <fullName evidence="2">ATPase AAA-type core domain-containing protein</fullName>
    </recommendedName>
</protein>
<accession>A0A0A9XCD6</accession>
<reference evidence="3" key="2">
    <citation type="submission" date="2014-07" db="EMBL/GenBank/DDBJ databases">
        <authorList>
            <person name="Hull J."/>
        </authorList>
    </citation>
    <scope>NUCLEOTIDE SEQUENCE</scope>
</reference>
<dbReference type="PROSITE" id="PS00674">
    <property type="entry name" value="AAA"/>
    <property type="match status" value="1"/>
</dbReference>
<sequence length="127" mass="14022">MHIPTDNNHNAVFDHYNQHSMNHNQISKVSLFSMFAAAADNLDLSGLLNVLDGVVDTPGRIVIMTTSYPERLDPALVRPGRVNTRLRFDYIQFDALAKIAGLHFGDVSPASKTNYDCNDTVTTGLSM</sequence>
<dbReference type="InterPro" id="IPR027417">
    <property type="entry name" value="P-loop_NTPase"/>
</dbReference>
<dbReference type="InterPro" id="IPR003959">
    <property type="entry name" value="ATPase_AAA_core"/>
</dbReference>
<dbReference type="GO" id="GO:0005524">
    <property type="term" value="F:ATP binding"/>
    <property type="evidence" value="ECO:0007669"/>
    <property type="project" value="UniProtKB-KW"/>
</dbReference>
<organism evidence="3">
    <name type="scientific">Lygus hesperus</name>
    <name type="common">Western plant bug</name>
    <dbReference type="NCBI Taxonomy" id="30085"/>
    <lineage>
        <taxon>Eukaryota</taxon>
        <taxon>Metazoa</taxon>
        <taxon>Ecdysozoa</taxon>
        <taxon>Arthropoda</taxon>
        <taxon>Hexapoda</taxon>
        <taxon>Insecta</taxon>
        <taxon>Pterygota</taxon>
        <taxon>Neoptera</taxon>
        <taxon>Paraneoptera</taxon>
        <taxon>Hemiptera</taxon>
        <taxon>Heteroptera</taxon>
        <taxon>Panheteroptera</taxon>
        <taxon>Cimicomorpha</taxon>
        <taxon>Miridae</taxon>
        <taxon>Mirini</taxon>
        <taxon>Lygus</taxon>
    </lineage>
</organism>
<reference evidence="3" key="1">
    <citation type="journal article" date="2014" name="PLoS ONE">
        <title>Transcriptome-Based Identification of ABC Transporters in the Western Tarnished Plant Bug Lygus hesperus.</title>
        <authorList>
            <person name="Hull J.J."/>
            <person name="Chaney K."/>
            <person name="Geib S.M."/>
            <person name="Fabrick J.A."/>
            <person name="Brent C.S."/>
            <person name="Walsh D."/>
            <person name="Lavine L.C."/>
        </authorList>
    </citation>
    <scope>NUCLEOTIDE SEQUENCE</scope>
</reference>
<dbReference type="AlphaFoldDB" id="A0A0A9XCD6"/>